<dbReference type="GO" id="GO:0016020">
    <property type="term" value="C:membrane"/>
    <property type="evidence" value="ECO:0007669"/>
    <property type="project" value="TreeGrafter"/>
</dbReference>
<accession>A0A7W3QMH4</accession>
<evidence type="ECO:0000256" key="1">
    <source>
        <dbReference type="ARBA" id="ARBA00006484"/>
    </source>
</evidence>
<evidence type="ECO:0000259" key="4">
    <source>
        <dbReference type="SMART" id="SM00822"/>
    </source>
</evidence>
<dbReference type="EMBL" id="JACJIA010000005">
    <property type="protein sequence ID" value="MBA8952572.1"/>
    <property type="molecule type" value="Genomic_DNA"/>
</dbReference>
<dbReference type="Pfam" id="PF00106">
    <property type="entry name" value="adh_short"/>
    <property type="match status" value="1"/>
</dbReference>
<dbReference type="PANTHER" id="PTHR44196:SF1">
    <property type="entry name" value="DEHYDROGENASE_REDUCTASE SDR FAMILY MEMBER 7B"/>
    <property type="match status" value="1"/>
</dbReference>
<dbReference type="Gene3D" id="3.40.50.720">
    <property type="entry name" value="NAD(P)-binding Rossmann-like Domain"/>
    <property type="match status" value="1"/>
</dbReference>
<dbReference type="PRINTS" id="PR00080">
    <property type="entry name" value="SDRFAMILY"/>
</dbReference>
<reference evidence="5 6" key="1">
    <citation type="submission" date="2020-08" db="EMBL/GenBank/DDBJ databases">
        <title>Genomic Encyclopedia of Type Strains, Phase IV (KMG-IV): sequencing the most valuable type-strain genomes for metagenomic binning, comparative biology and taxonomic classification.</title>
        <authorList>
            <person name="Goeker M."/>
        </authorList>
    </citation>
    <scope>NUCLEOTIDE SEQUENCE [LARGE SCALE GENOMIC DNA]</scope>
    <source>
        <strain evidence="5 6">DSM 44197</strain>
    </source>
</reference>
<sequence length="291" mass="31277">MDLGDLVWRVGEELDPRRQIDRLRAPGRTLRDAVAGRRVLLTGASAGIGRETALMLGGAGAELVLVARRGALLKDLAEQVERRGGAAHPYACDLTDDDQVDTLVSYATEGLGGVDVLINNAGHSIRRNLDETTGRLHDAERLMRLNYFGALRLTVPVVAHMRTRRRGHVVNVSTLGVQVGAQPLFAGYLASKAALDAFARSAAPETRRDGVVWTTVHMPLVRTEMIEPTGVYRALPAMTPRSGARMIAHAVVHRPARVSHPAGTAGHLLDLLVPEAVERVMGRAAKITGGL</sequence>
<evidence type="ECO:0000313" key="5">
    <source>
        <dbReference type="EMBL" id="MBA8952572.1"/>
    </source>
</evidence>
<dbReference type="RefSeq" id="WP_182844848.1">
    <property type="nucleotide sequence ID" value="NZ_BAAALP010000005.1"/>
</dbReference>
<keyword evidence="6" id="KW-1185">Reference proteome</keyword>
<evidence type="ECO:0000256" key="3">
    <source>
        <dbReference type="RuleBase" id="RU000363"/>
    </source>
</evidence>
<dbReference type="PRINTS" id="PR00081">
    <property type="entry name" value="GDHRDH"/>
</dbReference>
<dbReference type="GO" id="GO:0016491">
    <property type="term" value="F:oxidoreductase activity"/>
    <property type="evidence" value="ECO:0007669"/>
    <property type="project" value="UniProtKB-KW"/>
</dbReference>
<protein>
    <submittedName>
        <fullName evidence="5">Short-subunit dehydrogenase</fullName>
    </submittedName>
</protein>
<comment type="similarity">
    <text evidence="1 3">Belongs to the short-chain dehydrogenases/reductases (SDR) family.</text>
</comment>
<dbReference type="AlphaFoldDB" id="A0A7W3QMH4"/>
<dbReference type="SUPFAM" id="SSF51735">
    <property type="entry name" value="NAD(P)-binding Rossmann-fold domains"/>
    <property type="match status" value="1"/>
</dbReference>
<dbReference type="InterPro" id="IPR057326">
    <property type="entry name" value="KR_dom"/>
</dbReference>
<name>A0A7W3QMH4_ACTNM</name>
<dbReference type="InterPro" id="IPR036291">
    <property type="entry name" value="NAD(P)-bd_dom_sf"/>
</dbReference>
<dbReference type="InterPro" id="IPR002347">
    <property type="entry name" value="SDR_fam"/>
</dbReference>
<dbReference type="CDD" id="cd05233">
    <property type="entry name" value="SDR_c"/>
    <property type="match status" value="1"/>
</dbReference>
<dbReference type="Proteomes" id="UP000572680">
    <property type="component" value="Unassembled WGS sequence"/>
</dbReference>
<comment type="caution">
    <text evidence="5">The sequence shown here is derived from an EMBL/GenBank/DDBJ whole genome shotgun (WGS) entry which is preliminary data.</text>
</comment>
<proteinExistence type="inferred from homology"/>
<organism evidence="5 6">
    <name type="scientific">Actinomadura namibiensis</name>
    <dbReference type="NCBI Taxonomy" id="182080"/>
    <lineage>
        <taxon>Bacteria</taxon>
        <taxon>Bacillati</taxon>
        <taxon>Actinomycetota</taxon>
        <taxon>Actinomycetes</taxon>
        <taxon>Streptosporangiales</taxon>
        <taxon>Thermomonosporaceae</taxon>
        <taxon>Actinomadura</taxon>
    </lineage>
</organism>
<dbReference type="PANTHER" id="PTHR44196">
    <property type="entry name" value="DEHYDROGENASE/REDUCTASE SDR FAMILY MEMBER 7B"/>
    <property type="match status" value="1"/>
</dbReference>
<dbReference type="SMART" id="SM00822">
    <property type="entry name" value="PKS_KR"/>
    <property type="match status" value="1"/>
</dbReference>
<evidence type="ECO:0000313" key="6">
    <source>
        <dbReference type="Proteomes" id="UP000572680"/>
    </source>
</evidence>
<keyword evidence="2" id="KW-0560">Oxidoreductase</keyword>
<evidence type="ECO:0000256" key="2">
    <source>
        <dbReference type="ARBA" id="ARBA00023002"/>
    </source>
</evidence>
<gene>
    <name evidence="5" type="ORF">HNR61_004218</name>
</gene>
<feature type="domain" description="Ketoreductase" evidence="4">
    <location>
        <begin position="37"/>
        <end position="224"/>
    </location>
</feature>